<dbReference type="eggNOG" id="COG2072">
    <property type="taxonomic scope" value="Bacteria"/>
</dbReference>
<evidence type="ECO:0000256" key="1">
    <source>
        <dbReference type="SAM" id="MobiDB-lite"/>
    </source>
</evidence>
<feature type="region of interest" description="Disordered" evidence="1">
    <location>
        <begin position="1"/>
        <end position="22"/>
    </location>
</feature>
<evidence type="ECO:0000313" key="3">
    <source>
        <dbReference type="Proteomes" id="UP000000322"/>
    </source>
</evidence>
<organism evidence="2 3">
    <name type="scientific">Sanguibacter keddieii (strain ATCC 51767 / DSM 10542 / NCFB 3025 / ST-74)</name>
    <dbReference type="NCBI Taxonomy" id="446469"/>
    <lineage>
        <taxon>Bacteria</taxon>
        <taxon>Bacillati</taxon>
        <taxon>Actinomycetota</taxon>
        <taxon>Actinomycetes</taxon>
        <taxon>Micrococcales</taxon>
        <taxon>Sanguibacteraceae</taxon>
        <taxon>Sanguibacter</taxon>
    </lineage>
</organism>
<dbReference type="Gene3D" id="3.50.50.60">
    <property type="entry name" value="FAD/NAD(P)-binding domain"/>
    <property type="match status" value="3"/>
</dbReference>
<dbReference type="Pfam" id="PF13738">
    <property type="entry name" value="Pyr_redox_3"/>
    <property type="match status" value="1"/>
</dbReference>
<accession>D1BF39</accession>
<name>D1BF39_SANKS</name>
<proteinExistence type="predicted"/>
<dbReference type="PRINTS" id="PR00411">
    <property type="entry name" value="PNDRDTASEI"/>
</dbReference>
<dbReference type="RefSeq" id="WP_012866404.1">
    <property type="nucleotide sequence ID" value="NC_013521.1"/>
</dbReference>
<dbReference type="PANTHER" id="PTHR42877:SF4">
    <property type="entry name" value="FAD_NAD(P)-BINDING DOMAIN-CONTAINING PROTEIN-RELATED"/>
    <property type="match status" value="1"/>
</dbReference>
<evidence type="ECO:0000313" key="2">
    <source>
        <dbReference type="EMBL" id="ACZ21335.1"/>
    </source>
</evidence>
<dbReference type="AlphaFoldDB" id="D1BF39"/>
<dbReference type="OrthoDB" id="5168853at2"/>
<keyword evidence="3" id="KW-1185">Reference proteome</keyword>
<reference evidence="2 3" key="1">
    <citation type="journal article" date="2009" name="Stand. Genomic Sci.">
        <title>Complete genome sequence of Sanguibacter keddieii type strain (ST-74).</title>
        <authorList>
            <person name="Ivanova N."/>
            <person name="Sikorski J."/>
            <person name="Sims D."/>
            <person name="Brettin T."/>
            <person name="Detter J.C."/>
            <person name="Han C."/>
            <person name="Lapidus A."/>
            <person name="Copeland A."/>
            <person name="Glavina Del Rio T."/>
            <person name="Nolan M."/>
            <person name="Chen F."/>
            <person name="Lucas S."/>
            <person name="Tice H."/>
            <person name="Cheng J.F."/>
            <person name="Bruce D."/>
            <person name="Goodwin L."/>
            <person name="Pitluck S."/>
            <person name="Pati A."/>
            <person name="Mavromatis K."/>
            <person name="Chen A."/>
            <person name="Palaniappan K."/>
            <person name="D'haeseleer P."/>
            <person name="Chain P."/>
            <person name="Bristow J."/>
            <person name="Eisen J.A."/>
            <person name="Markowitz V."/>
            <person name="Hugenholtz P."/>
            <person name="Goker M."/>
            <person name="Pukall R."/>
            <person name="Klenk H.P."/>
            <person name="Kyrpides N.C."/>
        </authorList>
    </citation>
    <scope>NUCLEOTIDE SEQUENCE [LARGE SCALE GENOMIC DNA]</scope>
    <source>
        <strain evidence="3">ATCC 51767 / DSM 10542 / NCFB 3025 / ST-74</strain>
    </source>
</reference>
<dbReference type="PANTHER" id="PTHR42877">
    <property type="entry name" value="L-ORNITHINE N(5)-MONOOXYGENASE-RELATED"/>
    <property type="match status" value="1"/>
</dbReference>
<sequence length="505" mass="54274">MSAPTTSTADAPHVGTPTGTPTDVETVVVGAGFAGIGTAVRLARAGRTDFVVLERGDGVGGTWRDNSYPGVGCDVPSHLYSYSFRPRAGWSAVFAPGEEIREYLEATVEDEGIGPHLRLGTEVRSMRWDEAEARWYVTSSAGVFRCVALVVCAGRLSEPRLPSARGLETFAGPVFHSARWDHSVVTAGARVGVVGSGASAVQILPQVAGDAGEVVLFQRSAPYVVPRGNRAYSDAERRGLERVPGAVERLRSRLFWEMEQGLAARHAVPGFVDRLRETALGHLAAQVPDPALRETLTPDYEIGCKRVLLSDDYYPAVASPVVTVVPAALEEVRGHTVVAADGTAHELDVLILATGFVSTRPPWAEQVVGRDGSTLAEQWITGMSAYASTSVHGFPNLFVINGPQASLGHNSAVFMIETQIEHVLGALDHVRSHGVVEATREAEESYSAWLDEAGAGTVWRTGGCTSWYRDDRNGRLTLLWPDFAFTFRERYGRFDPDGYGLAAAG</sequence>
<dbReference type="KEGG" id="ske:Sked_13950"/>
<dbReference type="STRING" id="446469.Sked_13950"/>
<dbReference type="InterPro" id="IPR036188">
    <property type="entry name" value="FAD/NAD-bd_sf"/>
</dbReference>
<dbReference type="SUPFAM" id="SSF51905">
    <property type="entry name" value="FAD/NAD(P)-binding domain"/>
    <property type="match status" value="1"/>
</dbReference>
<dbReference type="EMBL" id="CP001819">
    <property type="protein sequence ID" value="ACZ21335.1"/>
    <property type="molecule type" value="Genomic_DNA"/>
</dbReference>
<dbReference type="Proteomes" id="UP000000322">
    <property type="component" value="Chromosome"/>
</dbReference>
<dbReference type="HOGENOM" id="CLU_006937_7_1_11"/>
<protein>
    <submittedName>
        <fullName evidence="2">Predicted flavoprotein involved in K+ transport</fullName>
    </submittedName>
</protein>
<gene>
    <name evidence="2" type="ordered locus">Sked_13950</name>
</gene>
<dbReference type="InterPro" id="IPR051209">
    <property type="entry name" value="FAD-bind_Monooxygenase_sf"/>
</dbReference>